<keyword evidence="2" id="KW-1003">Cell membrane</keyword>
<evidence type="ECO:0000256" key="5">
    <source>
        <dbReference type="ARBA" id="ARBA00023288"/>
    </source>
</evidence>
<protein>
    <submittedName>
        <fullName evidence="7">Unannotated protein</fullName>
    </submittedName>
</protein>
<evidence type="ECO:0000256" key="4">
    <source>
        <dbReference type="ARBA" id="ARBA00023136"/>
    </source>
</evidence>
<evidence type="ECO:0000313" key="7">
    <source>
        <dbReference type="EMBL" id="CAB4554609.1"/>
    </source>
</evidence>
<sequence length="342" mass="35651">MSKKLRVLSIIAASTLVAGVAIAPAAQAGTKQKVCVALDTGGINDKSFNQLSYEGAKISKTKGWASSVEYLPAGTSYDANVKKFVDKKCTLIIGIGYLLGDAITASAKANPGIKYAIVDGSSGGANLKGLTFNTNENSFLAGYMAAGYSKTGVVATYGGAPIPPVTIFMDGFAKGVKYYNDVKGKSVKVLGWDIANPNGGTFVGNFADQVKAKELSVAFEAQKADIIFPVGGSLVVGTVENSLKTKKSIALWVDADAHLAASKYDSVVMISVLKGLSEGVQSVVKEAYDGKFTNTAYVGTLKNKGVGLSPLYGKYKTSIPASLQKEVNELAKDIADGWVPAK</sequence>
<dbReference type="Gene3D" id="3.40.50.2300">
    <property type="match status" value="2"/>
</dbReference>
<dbReference type="PANTHER" id="PTHR34296">
    <property type="entry name" value="TRANSCRIPTIONAL ACTIVATOR PROTEIN MED"/>
    <property type="match status" value="1"/>
</dbReference>
<dbReference type="InterPro" id="IPR050957">
    <property type="entry name" value="BMP_lipoprotein"/>
</dbReference>
<evidence type="ECO:0000259" key="6">
    <source>
        <dbReference type="Pfam" id="PF02608"/>
    </source>
</evidence>
<gene>
    <name evidence="7" type="ORF">UFOPK1509_00535</name>
</gene>
<feature type="domain" description="ABC transporter substrate-binding protein PnrA-like" evidence="6">
    <location>
        <begin position="35"/>
        <end position="314"/>
    </location>
</feature>
<dbReference type="GO" id="GO:0005886">
    <property type="term" value="C:plasma membrane"/>
    <property type="evidence" value="ECO:0007669"/>
    <property type="project" value="UniProtKB-SubCell"/>
</dbReference>
<dbReference type="InterPro" id="IPR003760">
    <property type="entry name" value="PnrA-like"/>
</dbReference>
<keyword evidence="4" id="KW-0472">Membrane</keyword>
<dbReference type="PANTHER" id="PTHR34296:SF2">
    <property type="entry name" value="ABC TRANSPORTER GUANOSINE-BINDING PROTEIN NUPN"/>
    <property type="match status" value="1"/>
</dbReference>
<reference evidence="7" key="1">
    <citation type="submission" date="2020-05" db="EMBL/GenBank/DDBJ databases">
        <authorList>
            <person name="Chiriac C."/>
            <person name="Salcher M."/>
            <person name="Ghai R."/>
            <person name="Kavagutti S V."/>
        </authorList>
    </citation>
    <scope>NUCLEOTIDE SEQUENCE</scope>
</reference>
<dbReference type="CDD" id="cd06354">
    <property type="entry name" value="PBP1_PrnA-like"/>
    <property type="match status" value="1"/>
</dbReference>
<keyword evidence="5" id="KW-0449">Lipoprotein</keyword>
<evidence type="ECO:0000256" key="2">
    <source>
        <dbReference type="ARBA" id="ARBA00022475"/>
    </source>
</evidence>
<dbReference type="Pfam" id="PF02608">
    <property type="entry name" value="Bmp"/>
    <property type="match status" value="1"/>
</dbReference>
<evidence type="ECO:0000256" key="1">
    <source>
        <dbReference type="ARBA" id="ARBA00004236"/>
    </source>
</evidence>
<proteinExistence type="predicted"/>
<dbReference type="AlphaFoldDB" id="A0A6J6CW10"/>
<dbReference type="EMBL" id="CAEZSY010000065">
    <property type="protein sequence ID" value="CAB4554609.1"/>
    <property type="molecule type" value="Genomic_DNA"/>
</dbReference>
<name>A0A6J6CW10_9ZZZZ</name>
<evidence type="ECO:0000256" key="3">
    <source>
        <dbReference type="ARBA" id="ARBA00022729"/>
    </source>
</evidence>
<keyword evidence="3" id="KW-0732">Signal</keyword>
<comment type="subcellular location">
    <subcellularLocation>
        <location evidence="1">Cell membrane</location>
    </subcellularLocation>
</comment>
<organism evidence="7">
    <name type="scientific">freshwater metagenome</name>
    <dbReference type="NCBI Taxonomy" id="449393"/>
    <lineage>
        <taxon>unclassified sequences</taxon>
        <taxon>metagenomes</taxon>
        <taxon>ecological metagenomes</taxon>
    </lineage>
</organism>
<accession>A0A6J6CW10</accession>